<keyword evidence="1" id="KW-0732">Signal</keyword>
<accession>A0A443I339</accession>
<dbReference type="EMBL" id="RCNU01000002">
    <property type="protein sequence ID" value="RWQ98477.1"/>
    <property type="molecule type" value="Genomic_DNA"/>
</dbReference>
<feature type="signal peptide" evidence="1">
    <location>
        <begin position="1"/>
        <end position="23"/>
    </location>
</feature>
<dbReference type="GeneID" id="39601547"/>
<reference evidence="2 3" key="1">
    <citation type="journal article" date="2018" name="Front. Microbiol.">
        <title>Genomic and genetic insights into a cosmopolitan fungus, Paecilomyces variotii (Eurotiales).</title>
        <authorList>
            <person name="Urquhart A.S."/>
            <person name="Mondo S.J."/>
            <person name="Makela M.R."/>
            <person name="Hane J.K."/>
            <person name="Wiebenga A."/>
            <person name="He G."/>
            <person name="Mihaltcheva S."/>
            <person name="Pangilinan J."/>
            <person name="Lipzen A."/>
            <person name="Barry K."/>
            <person name="de Vries R.P."/>
            <person name="Grigoriev I.V."/>
            <person name="Idnurm A."/>
        </authorList>
    </citation>
    <scope>NUCLEOTIDE SEQUENCE [LARGE SCALE GENOMIC DNA]</scope>
    <source>
        <strain evidence="2 3">CBS 101075</strain>
    </source>
</reference>
<name>A0A443I339_BYSSP</name>
<comment type="caution">
    <text evidence="2">The sequence shown here is derived from an EMBL/GenBank/DDBJ whole genome shotgun (WGS) entry which is preliminary data.</text>
</comment>
<dbReference type="Proteomes" id="UP000283841">
    <property type="component" value="Unassembled WGS sequence"/>
</dbReference>
<organism evidence="2 3">
    <name type="scientific">Byssochlamys spectabilis</name>
    <name type="common">Paecilomyces variotii</name>
    <dbReference type="NCBI Taxonomy" id="264951"/>
    <lineage>
        <taxon>Eukaryota</taxon>
        <taxon>Fungi</taxon>
        <taxon>Dikarya</taxon>
        <taxon>Ascomycota</taxon>
        <taxon>Pezizomycotina</taxon>
        <taxon>Eurotiomycetes</taxon>
        <taxon>Eurotiomycetidae</taxon>
        <taxon>Eurotiales</taxon>
        <taxon>Thermoascaceae</taxon>
        <taxon>Paecilomyces</taxon>
    </lineage>
</organism>
<keyword evidence="3" id="KW-1185">Reference proteome</keyword>
<dbReference type="AlphaFoldDB" id="A0A443I339"/>
<evidence type="ECO:0000256" key="1">
    <source>
        <dbReference type="SAM" id="SignalP"/>
    </source>
</evidence>
<proteinExistence type="predicted"/>
<feature type="chain" id="PRO_5019202062" evidence="1">
    <location>
        <begin position="24"/>
        <end position="113"/>
    </location>
</feature>
<evidence type="ECO:0000313" key="3">
    <source>
        <dbReference type="Proteomes" id="UP000283841"/>
    </source>
</evidence>
<evidence type="ECO:0000313" key="2">
    <source>
        <dbReference type="EMBL" id="RWQ98477.1"/>
    </source>
</evidence>
<dbReference type="VEuPathDB" id="FungiDB:C8Q69DRAFT_496711"/>
<sequence length="113" mass="11378">MRSITAFLSGLAVLTSNTALVSAATFTLSNGKLGGCIIAMTDACGCTGWGYIGDANCEQLNDEETVSGICESNDETLINFGRVNVPVAYGNDDGSCGVGCDFGSKAAGSTCSA</sequence>
<protein>
    <submittedName>
        <fullName evidence="2">Uncharacterized protein</fullName>
    </submittedName>
</protein>
<dbReference type="RefSeq" id="XP_028488122.1">
    <property type="nucleotide sequence ID" value="XM_028632270.1"/>
</dbReference>
<gene>
    <name evidence="2" type="ORF">C8Q69DRAFT_496711</name>
</gene>